<dbReference type="AlphaFoldDB" id="A0AAU7XN57"/>
<name>A0AAU7XN57_9GAMM</name>
<dbReference type="RefSeq" id="WP_218927797.1">
    <property type="nucleotide sequence ID" value="NZ_CP158484.1"/>
</dbReference>
<accession>A0AAU7XN57</accession>
<dbReference type="InterPro" id="IPR004045">
    <property type="entry name" value="Glutathione_S-Trfase_N"/>
</dbReference>
<dbReference type="PROSITE" id="PS50404">
    <property type="entry name" value="GST_NTER"/>
    <property type="match status" value="1"/>
</dbReference>
<gene>
    <name evidence="2" type="ORF">V8F66_00390</name>
</gene>
<protein>
    <submittedName>
        <fullName evidence="2">Glutathione S-transferase family protein</fullName>
    </submittedName>
</protein>
<proteinExistence type="predicted"/>
<dbReference type="KEGG" id="vrs:V8F66_00390"/>
<dbReference type="EMBL" id="CP158484">
    <property type="protein sequence ID" value="XBY58986.1"/>
    <property type="molecule type" value="Genomic_DNA"/>
</dbReference>
<organism evidence="2">
    <name type="scientific">Vreelandella sp. SM1641</name>
    <dbReference type="NCBI Taxonomy" id="3126101"/>
    <lineage>
        <taxon>Bacteria</taxon>
        <taxon>Pseudomonadati</taxon>
        <taxon>Pseudomonadota</taxon>
        <taxon>Gammaproteobacteria</taxon>
        <taxon>Oceanospirillales</taxon>
        <taxon>Halomonadaceae</taxon>
        <taxon>Vreelandella</taxon>
    </lineage>
</organism>
<sequence length="208" mass="23377">MNAQPVLQLYYAPTSPYIRKVMAVAHVTGLVSRIECLESAAHPVQRDARIATFNPLGKIPAARTAAGEPLYDSRVICEYLDSLGQGKLFPTGERRWASLTRQALGDGMLDAAMLARYEGLVRHPKLQSEAWYKAQLEKIHAALDEIERQADILEALPLEIGTLTLGCALGYLDFRFPELDWRRDHPQAERWFAKFDHQPAMAATRPHV</sequence>
<evidence type="ECO:0000259" key="1">
    <source>
        <dbReference type="PROSITE" id="PS50404"/>
    </source>
</evidence>
<feature type="domain" description="GST N-terminal" evidence="1">
    <location>
        <begin position="5"/>
        <end position="88"/>
    </location>
</feature>
<dbReference type="Pfam" id="PF13410">
    <property type="entry name" value="GST_C_2"/>
    <property type="match status" value="1"/>
</dbReference>
<reference evidence="2" key="1">
    <citation type="submission" date="2024-02" db="EMBL/GenBank/DDBJ databases">
        <title>Complete genome sequence of Vreelandella sp. SM1641, a marine exopolysaccharide-producing bacterium isolated from deep-sea hydrothermal sediment of the southwest Indian Ocean.</title>
        <authorList>
            <person name="Zhu H."/>
            <person name="Sun M."/>
        </authorList>
    </citation>
    <scope>NUCLEOTIDE SEQUENCE</scope>
    <source>
        <strain evidence="2">SM1641</strain>
    </source>
</reference>
<dbReference type="Pfam" id="PF13409">
    <property type="entry name" value="GST_N_2"/>
    <property type="match status" value="1"/>
</dbReference>
<evidence type="ECO:0000313" key="2">
    <source>
        <dbReference type="EMBL" id="XBY58986.1"/>
    </source>
</evidence>
<dbReference type="CDD" id="cd03205">
    <property type="entry name" value="GST_C_6"/>
    <property type="match status" value="1"/>
</dbReference>